<dbReference type="PANTHER" id="PTHR13887:SF14">
    <property type="entry name" value="DISULFIDE BOND FORMATION PROTEIN D"/>
    <property type="match status" value="1"/>
</dbReference>
<accession>A0A561E9I2</accession>
<comment type="similarity">
    <text evidence="1">Belongs to the thioredoxin family. DsbA subfamily.</text>
</comment>
<dbReference type="GO" id="GO:0016491">
    <property type="term" value="F:oxidoreductase activity"/>
    <property type="evidence" value="ECO:0007669"/>
    <property type="project" value="UniProtKB-KW"/>
</dbReference>
<dbReference type="Proteomes" id="UP000318297">
    <property type="component" value="Unassembled WGS sequence"/>
</dbReference>
<evidence type="ECO:0000256" key="6">
    <source>
        <dbReference type="SAM" id="Phobius"/>
    </source>
</evidence>
<dbReference type="AlphaFoldDB" id="A0A561E9I2"/>
<evidence type="ECO:0000256" key="4">
    <source>
        <dbReference type="ARBA" id="ARBA00023157"/>
    </source>
</evidence>
<organism evidence="8 9">
    <name type="scientific">Rudaeicoccus suwonensis</name>
    <dbReference type="NCBI Taxonomy" id="657409"/>
    <lineage>
        <taxon>Bacteria</taxon>
        <taxon>Bacillati</taxon>
        <taxon>Actinomycetota</taxon>
        <taxon>Actinomycetes</taxon>
        <taxon>Micrococcales</taxon>
        <taxon>Dermacoccaceae</taxon>
        <taxon>Rudaeicoccus</taxon>
    </lineage>
</organism>
<dbReference type="PANTHER" id="PTHR13887">
    <property type="entry name" value="GLUTATHIONE S-TRANSFERASE KAPPA"/>
    <property type="match status" value="1"/>
</dbReference>
<feature type="transmembrane region" description="Helical" evidence="6">
    <location>
        <begin position="21"/>
        <end position="43"/>
    </location>
</feature>
<dbReference type="Gene3D" id="3.40.30.10">
    <property type="entry name" value="Glutaredoxin"/>
    <property type="match status" value="1"/>
</dbReference>
<keyword evidence="6" id="KW-0472">Membrane</keyword>
<dbReference type="EMBL" id="VIVQ01000001">
    <property type="protein sequence ID" value="TWE12275.1"/>
    <property type="molecule type" value="Genomic_DNA"/>
</dbReference>
<reference evidence="8 9" key="1">
    <citation type="submission" date="2019-06" db="EMBL/GenBank/DDBJ databases">
        <title>Sequencing the genomes of 1000 actinobacteria strains.</title>
        <authorList>
            <person name="Klenk H.-P."/>
        </authorList>
    </citation>
    <scope>NUCLEOTIDE SEQUENCE [LARGE SCALE GENOMIC DNA]</scope>
    <source>
        <strain evidence="8 9">DSM 19560</strain>
    </source>
</reference>
<dbReference type="OrthoDB" id="117402at2"/>
<evidence type="ECO:0000313" key="9">
    <source>
        <dbReference type="Proteomes" id="UP000318297"/>
    </source>
</evidence>
<keyword evidence="9" id="KW-1185">Reference proteome</keyword>
<evidence type="ECO:0000256" key="3">
    <source>
        <dbReference type="ARBA" id="ARBA00023002"/>
    </source>
</evidence>
<keyword evidence="3" id="KW-0560">Oxidoreductase</keyword>
<keyword evidence="8" id="KW-0413">Isomerase</keyword>
<evidence type="ECO:0000313" key="8">
    <source>
        <dbReference type="EMBL" id="TWE12275.1"/>
    </source>
</evidence>
<feature type="domain" description="Thioredoxin-like fold" evidence="7">
    <location>
        <begin position="81"/>
        <end position="238"/>
    </location>
</feature>
<comment type="caution">
    <text evidence="8">The sequence shown here is derived from an EMBL/GenBank/DDBJ whole genome shotgun (WGS) entry which is preliminary data.</text>
</comment>
<name>A0A561E9I2_9MICO</name>
<keyword evidence="4" id="KW-1015">Disulfide bond</keyword>
<dbReference type="InterPro" id="IPR036249">
    <property type="entry name" value="Thioredoxin-like_sf"/>
</dbReference>
<dbReference type="CDD" id="cd02972">
    <property type="entry name" value="DsbA_family"/>
    <property type="match status" value="1"/>
</dbReference>
<evidence type="ECO:0000259" key="7">
    <source>
        <dbReference type="Pfam" id="PF13462"/>
    </source>
</evidence>
<evidence type="ECO:0000256" key="5">
    <source>
        <dbReference type="ARBA" id="ARBA00023284"/>
    </source>
</evidence>
<evidence type="ECO:0000256" key="2">
    <source>
        <dbReference type="ARBA" id="ARBA00022729"/>
    </source>
</evidence>
<keyword evidence="6" id="KW-1133">Transmembrane helix</keyword>
<dbReference type="Pfam" id="PF13462">
    <property type="entry name" value="Thioredoxin_4"/>
    <property type="match status" value="1"/>
</dbReference>
<keyword evidence="2" id="KW-0732">Signal</keyword>
<dbReference type="SUPFAM" id="SSF52833">
    <property type="entry name" value="Thioredoxin-like"/>
    <property type="match status" value="1"/>
</dbReference>
<dbReference type="InterPro" id="IPR012336">
    <property type="entry name" value="Thioredoxin-like_fold"/>
</dbReference>
<sequence length="255" mass="26837">MPRPDASQRLAATKPKQGPSQALIASIVAVILVLGAITTFVIVRSSNSSTKVAVAETPVGGLPNGNGINPYPNVKLQAGAPTVDLYEDFQCPVCKMLETNNDSQINAAAQSGKIKLIYHMMTFLDGNFGNTASALAANASYCAAADGKFAEYHHQNYLGQPAKEGTGYTVAQVKEFGQKAGISGAALTTFNQCVDANTFAKYVAATQTQSGKNGVTGTPTLFFNGKELSQSSQQYAELLQQPNTFDSVLQSQTGK</sequence>
<evidence type="ECO:0000256" key="1">
    <source>
        <dbReference type="ARBA" id="ARBA00005791"/>
    </source>
</evidence>
<proteinExistence type="inferred from homology"/>
<dbReference type="GO" id="GO:0016853">
    <property type="term" value="F:isomerase activity"/>
    <property type="evidence" value="ECO:0007669"/>
    <property type="project" value="UniProtKB-KW"/>
</dbReference>
<gene>
    <name evidence="8" type="ORF">BKA23_1075</name>
</gene>
<protein>
    <submittedName>
        <fullName evidence="8">Protein-disulfide isomerase</fullName>
    </submittedName>
</protein>
<keyword evidence="5" id="KW-0676">Redox-active center</keyword>
<keyword evidence="6" id="KW-0812">Transmembrane</keyword>
<dbReference type="RefSeq" id="WP_145226148.1">
    <property type="nucleotide sequence ID" value="NZ_VIVQ01000001.1"/>
</dbReference>